<dbReference type="VEuPathDB" id="FungiDB:SeMB42_g07777"/>
<evidence type="ECO:0000313" key="3">
    <source>
        <dbReference type="Proteomes" id="UP000320475"/>
    </source>
</evidence>
<comment type="caution">
    <text evidence="2">The sequence shown here is derived from an EMBL/GenBank/DDBJ whole genome shotgun (WGS) entry which is preliminary data.</text>
</comment>
<feature type="compositionally biased region" description="Low complexity" evidence="1">
    <location>
        <begin position="144"/>
        <end position="155"/>
    </location>
</feature>
<organism evidence="2 3">
    <name type="scientific">Synchytrium endobioticum</name>
    <dbReference type="NCBI Taxonomy" id="286115"/>
    <lineage>
        <taxon>Eukaryota</taxon>
        <taxon>Fungi</taxon>
        <taxon>Fungi incertae sedis</taxon>
        <taxon>Chytridiomycota</taxon>
        <taxon>Chytridiomycota incertae sedis</taxon>
        <taxon>Chytridiomycetes</taxon>
        <taxon>Synchytriales</taxon>
        <taxon>Synchytriaceae</taxon>
        <taxon>Synchytrium</taxon>
    </lineage>
</organism>
<feature type="compositionally biased region" description="Basic and acidic residues" evidence="1">
    <location>
        <begin position="126"/>
        <end position="143"/>
    </location>
</feature>
<name>A0A507CV69_9FUNG</name>
<protein>
    <submittedName>
        <fullName evidence="2">Uncharacterized protein</fullName>
    </submittedName>
</protein>
<sequence length="164" mass="18393">METSTNYVDRRTLDLLGRGGIYGTSDPMETSTNYVDRRTLDLLGRGDIDGTSNQMVASTDYVDWPAPNSNAPPSVEYDFFCQPEGQGLGSSLGTHDTEEYYAPTPRFEAPPPALSSDYHLAAESSTHSHNDRNRGKMPIHDDSSAPSYPPYYFYDRPYDGHRRR</sequence>
<proteinExistence type="predicted"/>
<reference evidence="2 3" key="1">
    <citation type="journal article" date="2019" name="Sci. Rep.">
        <title>Comparative genomics of chytrid fungi reveal insights into the obligate biotrophic and pathogenic lifestyle of Synchytrium endobioticum.</title>
        <authorList>
            <person name="van de Vossenberg B.T.L.H."/>
            <person name="Warris S."/>
            <person name="Nguyen H.D.T."/>
            <person name="van Gent-Pelzer M.P.E."/>
            <person name="Joly D.L."/>
            <person name="van de Geest H.C."/>
            <person name="Bonants P.J.M."/>
            <person name="Smith D.S."/>
            <person name="Levesque C.A."/>
            <person name="van der Lee T.A.J."/>
        </authorList>
    </citation>
    <scope>NUCLEOTIDE SEQUENCE [LARGE SCALE GENOMIC DNA]</scope>
    <source>
        <strain evidence="2 3">LEV6574</strain>
    </source>
</reference>
<feature type="region of interest" description="Disordered" evidence="1">
    <location>
        <begin position="75"/>
        <end position="164"/>
    </location>
</feature>
<dbReference type="Proteomes" id="UP000320475">
    <property type="component" value="Unassembled WGS sequence"/>
</dbReference>
<dbReference type="AlphaFoldDB" id="A0A507CV69"/>
<accession>A0A507CV69</accession>
<evidence type="ECO:0000313" key="2">
    <source>
        <dbReference type="EMBL" id="TPX43043.1"/>
    </source>
</evidence>
<evidence type="ECO:0000256" key="1">
    <source>
        <dbReference type="SAM" id="MobiDB-lite"/>
    </source>
</evidence>
<dbReference type="EMBL" id="QEAM01000242">
    <property type="protein sequence ID" value="TPX43043.1"/>
    <property type="molecule type" value="Genomic_DNA"/>
</dbReference>
<gene>
    <name evidence="2" type="ORF">SeLEV6574_g05273</name>
</gene>